<keyword evidence="1" id="KW-0732">Signal</keyword>
<protein>
    <recommendedName>
        <fullName evidence="2">Peptidase S1 domain-containing protein</fullName>
    </recommendedName>
</protein>
<sequence>MKHCIFRGVLVLAFLTELFGKKLSSLENEQMQQVCGPYKKVMRNKVMFGTKTESKEAPWAVPIAVYRGEGVMHCTATLVSSRHIITARHCFVRDFERGAFRYVFNGEAINRANCRGEDYIVPPERSEADIHFATRCRDEEACENINLPTNLITRKPALVVLPGLCSKNFVTYYNQDDIAIVELDKDVLFSEKIHPVCIDFDGYSSNYFENITIYGFGFDPSDKRVQTGILRYESSYILKCEFGMNVICSYSFDHVQLACRGDSGGGGVMERNGRTTLVTVLSRGEACNVRKKDIVDLHMSVWYYSRVICKYTGICKIDGDSPKRDVKQLYGQEVAKPKVISFGQKISFWIVFNFLCVLLLSK</sequence>
<dbReference type="SUPFAM" id="SSF50494">
    <property type="entry name" value="Trypsin-like serine proteases"/>
    <property type="match status" value="1"/>
</dbReference>
<evidence type="ECO:0000256" key="1">
    <source>
        <dbReference type="SAM" id="SignalP"/>
    </source>
</evidence>
<dbReference type="InterPro" id="IPR005514">
    <property type="entry name" value="DUF316"/>
</dbReference>
<proteinExistence type="predicted"/>
<dbReference type="GO" id="GO:0006508">
    <property type="term" value="P:proteolysis"/>
    <property type="evidence" value="ECO:0007669"/>
    <property type="project" value="InterPro"/>
</dbReference>
<feature type="signal peptide" evidence="1">
    <location>
        <begin position="1"/>
        <end position="20"/>
    </location>
</feature>
<reference evidence="4" key="1">
    <citation type="submission" date="2017-10" db="EMBL/GenBank/DDBJ databases">
        <title>Rapid genome shrinkage in a self-fertile nematode reveals novel sperm competition proteins.</title>
        <authorList>
            <person name="Yin D."/>
            <person name="Schwarz E.M."/>
            <person name="Thomas C.G."/>
            <person name="Felde R.L."/>
            <person name="Korf I.F."/>
            <person name="Cutter A.D."/>
            <person name="Schartner C.M."/>
            <person name="Ralston E.J."/>
            <person name="Meyer B.J."/>
            <person name="Haag E.S."/>
        </authorList>
    </citation>
    <scope>NUCLEOTIDE SEQUENCE [LARGE SCALE GENOMIC DNA]</scope>
    <source>
        <strain evidence="4">JU1422</strain>
    </source>
</reference>
<organism evidence="3 4">
    <name type="scientific">Caenorhabditis nigoni</name>
    <dbReference type="NCBI Taxonomy" id="1611254"/>
    <lineage>
        <taxon>Eukaryota</taxon>
        <taxon>Metazoa</taxon>
        <taxon>Ecdysozoa</taxon>
        <taxon>Nematoda</taxon>
        <taxon>Chromadorea</taxon>
        <taxon>Rhabditida</taxon>
        <taxon>Rhabditina</taxon>
        <taxon>Rhabditomorpha</taxon>
        <taxon>Rhabditoidea</taxon>
        <taxon>Rhabditidae</taxon>
        <taxon>Peloderinae</taxon>
        <taxon>Caenorhabditis</taxon>
    </lineage>
</organism>
<dbReference type="PROSITE" id="PS50240">
    <property type="entry name" value="TRYPSIN_DOM"/>
    <property type="match status" value="1"/>
</dbReference>
<gene>
    <name evidence="3" type="primary">Cni-Y47G6A.14</name>
    <name evidence="3" type="synonym">Cnig_chr_I.g892</name>
    <name evidence="3" type="ORF">B9Z55_000892</name>
</gene>
<dbReference type="PANTHER" id="PTHR22596">
    <property type="entry name" value="TRYPSIN-LIKE PROTEASE PROTEIN 6"/>
    <property type="match status" value="1"/>
</dbReference>
<dbReference type="AlphaFoldDB" id="A0A2G5VVC6"/>
<dbReference type="InterPro" id="IPR043504">
    <property type="entry name" value="Peptidase_S1_PA_chymotrypsin"/>
</dbReference>
<dbReference type="InterPro" id="IPR009003">
    <property type="entry name" value="Peptidase_S1_PA"/>
</dbReference>
<feature type="domain" description="Peptidase S1" evidence="2">
    <location>
        <begin position="46"/>
        <end position="350"/>
    </location>
</feature>
<dbReference type="GO" id="GO:0004252">
    <property type="term" value="F:serine-type endopeptidase activity"/>
    <property type="evidence" value="ECO:0007669"/>
    <property type="project" value="InterPro"/>
</dbReference>
<dbReference type="SMART" id="SM00020">
    <property type="entry name" value="Tryp_SPc"/>
    <property type="match status" value="1"/>
</dbReference>
<dbReference type="EMBL" id="PDUG01000001">
    <property type="protein sequence ID" value="PIC55744.1"/>
    <property type="molecule type" value="Genomic_DNA"/>
</dbReference>
<evidence type="ECO:0000259" key="2">
    <source>
        <dbReference type="PROSITE" id="PS50240"/>
    </source>
</evidence>
<feature type="chain" id="PRO_5013949280" description="Peptidase S1 domain-containing protein" evidence="1">
    <location>
        <begin position="21"/>
        <end position="362"/>
    </location>
</feature>
<keyword evidence="4" id="KW-1185">Reference proteome</keyword>
<dbReference type="Pfam" id="PF03761">
    <property type="entry name" value="DUF316"/>
    <property type="match status" value="1"/>
</dbReference>
<dbReference type="InterPro" id="IPR001314">
    <property type="entry name" value="Peptidase_S1A"/>
</dbReference>
<dbReference type="PRINTS" id="PR00722">
    <property type="entry name" value="CHYMOTRYPSIN"/>
</dbReference>
<dbReference type="Gene3D" id="2.40.10.10">
    <property type="entry name" value="Trypsin-like serine proteases"/>
    <property type="match status" value="1"/>
</dbReference>
<dbReference type="STRING" id="1611254.A0A2G5VVC6"/>
<comment type="caution">
    <text evidence="3">The sequence shown here is derived from an EMBL/GenBank/DDBJ whole genome shotgun (WGS) entry which is preliminary data.</text>
</comment>
<dbReference type="Proteomes" id="UP000230233">
    <property type="component" value="Chromosome I"/>
</dbReference>
<dbReference type="InterPro" id="IPR001254">
    <property type="entry name" value="Trypsin_dom"/>
</dbReference>
<evidence type="ECO:0000313" key="4">
    <source>
        <dbReference type="Proteomes" id="UP000230233"/>
    </source>
</evidence>
<accession>A0A2G5VVC6</accession>
<name>A0A2G5VVC6_9PELO</name>
<dbReference type="OrthoDB" id="7754674at2759"/>
<dbReference type="PANTHER" id="PTHR22596:SF7">
    <property type="entry name" value="PEPTIDASE S1 DOMAIN-CONTAINING PROTEIN"/>
    <property type="match status" value="1"/>
</dbReference>
<evidence type="ECO:0000313" key="3">
    <source>
        <dbReference type="EMBL" id="PIC55744.1"/>
    </source>
</evidence>